<dbReference type="Proteomes" id="UP000317648">
    <property type="component" value="Chromosome"/>
</dbReference>
<dbReference type="GO" id="GO:0005829">
    <property type="term" value="C:cytosol"/>
    <property type="evidence" value="ECO:0007669"/>
    <property type="project" value="TreeGrafter"/>
</dbReference>
<dbReference type="SUPFAM" id="SSF52540">
    <property type="entry name" value="P-loop containing nucleoside triphosphate hydrolases"/>
    <property type="match status" value="1"/>
</dbReference>
<dbReference type="PANTHER" id="PTHR43384:SF13">
    <property type="entry name" value="SLR0110 PROTEIN"/>
    <property type="match status" value="1"/>
</dbReference>
<reference evidence="4 5" key="1">
    <citation type="submission" date="2019-02" db="EMBL/GenBank/DDBJ databases">
        <title>Deep-cultivation of Planctomycetes and their phenomic and genomic characterization uncovers novel biology.</title>
        <authorList>
            <person name="Wiegand S."/>
            <person name="Jogler M."/>
            <person name="Boedeker C."/>
            <person name="Pinto D."/>
            <person name="Vollmers J."/>
            <person name="Rivas-Marin E."/>
            <person name="Kohn T."/>
            <person name="Peeters S.H."/>
            <person name="Heuer A."/>
            <person name="Rast P."/>
            <person name="Oberbeckmann S."/>
            <person name="Bunk B."/>
            <person name="Jeske O."/>
            <person name="Meyerdierks A."/>
            <person name="Storesund J.E."/>
            <person name="Kallscheuer N."/>
            <person name="Luecker S."/>
            <person name="Lage O.M."/>
            <person name="Pohl T."/>
            <person name="Merkel B.J."/>
            <person name="Hornburger P."/>
            <person name="Mueller R.-W."/>
            <person name="Bruemmer F."/>
            <person name="Labrenz M."/>
            <person name="Spormann A.M."/>
            <person name="Op den Camp H."/>
            <person name="Overmann J."/>
            <person name="Amann R."/>
            <person name="Jetten M.S.M."/>
            <person name="Mascher T."/>
            <person name="Medema M.H."/>
            <person name="Devos D.P."/>
            <person name="Kaster A.-K."/>
            <person name="Ovreas L."/>
            <person name="Rohde M."/>
            <person name="Galperin M.Y."/>
            <person name="Jogler C."/>
        </authorList>
    </citation>
    <scope>NUCLEOTIDE SEQUENCE [LARGE SCALE GENOMIC DNA]</scope>
    <source>
        <strain evidence="4 5">Pla85_3_4</strain>
    </source>
</reference>
<evidence type="ECO:0000256" key="1">
    <source>
        <dbReference type="PROSITE-ProRule" id="PRU00169"/>
    </source>
</evidence>
<gene>
    <name evidence="4" type="primary">minD_3</name>
    <name evidence="4" type="ORF">Pla8534_67520</name>
</gene>
<dbReference type="PANTHER" id="PTHR43384">
    <property type="entry name" value="SEPTUM SITE-DETERMINING PROTEIN MIND HOMOLOG, CHLOROPLASTIC-RELATED"/>
    <property type="match status" value="1"/>
</dbReference>
<dbReference type="Gene3D" id="3.40.50.2300">
    <property type="match status" value="1"/>
</dbReference>
<comment type="caution">
    <text evidence="1">Lacks conserved residue(s) required for the propagation of feature annotation.</text>
</comment>
<feature type="region of interest" description="Disordered" evidence="2">
    <location>
        <begin position="384"/>
        <end position="424"/>
    </location>
</feature>
<dbReference type="GO" id="GO:0009898">
    <property type="term" value="C:cytoplasmic side of plasma membrane"/>
    <property type="evidence" value="ECO:0007669"/>
    <property type="project" value="TreeGrafter"/>
</dbReference>
<sequence length="424" mass="45507">MSDTAQILIVTGDPKLREELLAAIASLGDRAVLPVVVDSLRKGIDAARNRAPDLILVEMTADLEGLRNFAREVADDAPVAAVFRPETFDADVSESTIIIGAIRAGVKDFLRRPVSSAELGELLTRSRGQATPASAAAGRVISFISNKGGVGKSTLAVNSAVALAMKRPDRVLLIDASLQMGVAASMLDLNPRVTLTDAASEQSRMDETMLRQMVTPHASGLHLLAAPADAVEAAAVNDEVIARVITLARRTYDFVVVDTFPLFDRVVVAVLDVSDRAYVVVENVVPTVVGAAKMLQVLDSIGYPKAKRRVVLNRMTSITGGLSAGDVAARLDSEIHAVLPYDKGIIMAANMGQPYAMQPGGVFGYFHRFAREFHAMVRELDSLHPDKNRQPAIHGRPFESEVDSPGERRGDRDPSYPVEAANEP</sequence>
<evidence type="ECO:0000259" key="3">
    <source>
        <dbReference type="PROSITE" id="PS50110"/>
    </source>
</evidence>
<dbReference type="AlphaFoldDB" id="A0A518E435"/>
<dbReference type="KEGG" id="lcre:Pla8534_67520"/>
<organism evidence="4 5">
    <name type="scientific">Lignipirellula cremea</name>
    <dbReference type="NCBI Taxonomy" id="2528010"/>
    <lineage>
        <taxon>Bacteria</taxon>
        <taxon>Pseudomonadati</taxon>
        <taxon>Planctomycetota</taxon>
        <taxon>Planctomycetia</taxon>
        <taxon>Pirellulales</taxon>
        <taxon>Pirellulaceae</taxon>
        <taxon>Lignipirellula</taxon>
    </lineage>
</organism>
<dbReference type="InterPro" id="IPR001789">
    <property type="entry name" value="Sig_transdc_resp-reg_receiver"/>
</dbReference>
<dbReference type="GO" id="GO:0016887">
    <property type="term" value="F:ATP hydrolysis activity"/>
    <property type="evidence" value="ECO:0007669"/>
    <property type="project" value="TreeGrafter"/>
</dbReference>
<dbReference type="GO" id="GO:0000160">
    <property type="term" value="P:phosphorelay signal transduction system"/>
    <property type="evidence" value="ECO:0007669"/>
    <property type="project" value="InterPro"/>
</dbReference>
<evidence type="ECO:0000313" key="4">
    <source>
        <dbReference type="EMBL" id="QDU98841.1"/>
    </source>
</evidence>
<dbReference type="InterPro" id="IPR011006">
    <property type="entry name" value="CheY-like_superfamily"/>
</dbReference>
<feature type="domain" description="Response regulatory" evidence="3">
    <location>
        <begin position="6"/>
        <end position="127"/>
    </location>
</feature>
<name>A0A518E435_9BACT</name>
<protein>
    <submittedName>
        <fullName evidence="4">Septum site-determining protein MinD</fullName>
    </submittedName>
</protein>
<dbReference type="InterPro" id="IPR050625">
    <property type="entry name" value="ParA/MinD_ATPase"/>
</dbReference>
<dbReference type="RefSeq" id="WP_197442785.1">
    <property type="nucleotide sequence ID" value="NZ_CP036433.1"/>
</dbReference>
<dbReference type="Pfam" id="PF13614">
    <property type="entry name" value="AAA_31"/>
    <property type="match status" value="1"/>
</dbReference>
<accession>A0A518E435</accession>
<dbReference type="EMBL" id="CP036433">
    <property type="protein sequence ID" value="QDU98841.1"/>
    <property type="molecule type" value="Genomic_DNA"/>
</dbReference>
<keyword evidence="5" id="KW-1185">Reference proteome</keyword>
<dbReference type="PROSITE" id="PS50110">
    <property type="entry name" value="RESPONSE_REGULATORY"/>
    <property type="match status" value="1"/>
</dbReference>
<feature type="compositionally biased region" description="Basic and acidic residues" evidence="2">
    <location>
        <begin position="405"/>
        <end position="414"/>
    </location>
</feature>
<dbReference type="Gene3D" id="3.40.50.300">
    <property type="entry name" value="P-loop containing nucleotide triphosphate hydrolases"/>
    <property type="match status" value="1"/>
</dbReference>
<dbReference type="GO" id="GO:0051782">
    <property type="term" value="P:negative regulation of cell division"/>
    <property type="evidence" value="ECO:0007669"/>
    <property type="project" value="TreeGrafter"/>
</dbReference>
<proteinExistence type="predicted"/>
<dbReference type="GO" id="GO:0005524">
    <property type="term" value="F:ATP binding"/>
    <property type="evidence" value="ECO:0007669"/>
    <property type="project" value="TreeGrafter"/>
</dbReference>
<evidence type="ECO:0000313" key="5">
    <source>
        <dbReference type="Proteomes" id="UP000317648"/>
    </source>
</evidence>
<evidence type="ECO:0000256" key="2">
    <source>
        <dbReference type="SAM" id="MobiDB-lite"/>
    </source>
</evidence>
<dbReference type="InterPro" id="IPR025669">
    <property type="entry name" value="AAA_dom"/>
</dbReference>
<dbReference type="SUPFAM" id="SSF52172">
    <property type="entry name" value="CheY-like"/>
    <property type="match status" value="1"/>
</dbReference>
<dbReference type="InterPro" id="IPR027417">
    <property type="entry name" value="P-loop_NTPase"/>
</dbReference>